<dbReference type="Gene3D" id="1.20.1280.290">
    <property type="match status" value="1"/>
</dbReference>
<keyword evidence="1" id="KW-1133">Transmembrane helix</keyword>
<organism evidence="2 3">
    <name type="scientific">Limosilactobacillus reuteri I5007</name>
    <dbReference type="NCBI Taxonomy" id="1340495"/>
    <lineage>
        <taxon>Bacteria</taxon>
        <taxon>Bacillati</taxon>
        <taxon>Bacillota</taxon>
        <taxon>Bacilli</taxon>
        <taxon>Lactobacillales</taxon>
        <taxon>Lactobacillaceae</taxon>
        <taxon>Limosilactobacillus</taxon>
    </lineage>
</organism>
<accession>R9WJS8</accession>
<evidence type="ECO:0000313" key="3">
    <source>
        <dbReference type="Proteomes" id="UP000014360"/>
    </source>
</evidence>
<feature type="transmembrane region" description="Helical" evidence="1">
    <location>
        <begin position="96"/>
        <end position="117"/>
    </location>
</feature>
<proteinExistence type="predicted"/>
<keyword evidence="1" id="KW-0472">Membrane</keyword>
<feature type="transmembrane region" description="Helical" evidence="1">
    <location>
        <begin position="40"/>
        <end position="58"/>
    </location>
</feature>
<evidence type="ECO:0000256" key="1">
    <source>
        <dbReference type="SAM" id="Phobius"/>
    </source>
</evidence>
<dbReference type="PATRIC" id="fig|1340495.3.peg.1787"/>
<dbReference type="Proteomes" id="UP000014360">
    <property type="component" value="Chromosome"/>
</dbReference>
<dbReference type="AlphaFoldDB" id="R9WJS8"/>
<sequence>MVTPLKTLMGFSVHLNVQLKFYNLPNEKKPVIQETKFIDILSKVATVVAILMYVSYISQIKNNLAGNYGAPLQPLVAALNCTLWCIYAYFKQQRDWPVFWANFPGIIFGLITFITCLH</sequence>
<keyword evidence="1" id="KW-0812">Transmembrane</keyword>
<dbReference type="EMBL" id="CP006011">
    <property type="protein sequence ID" value="AGN99993.1"/>
    <property type="molecule type" value="Genomic_DNA"/>
</dbReference>
<gene>
    <name evidence="2" type="ORF">LRI_1784</name>
</gene>
<protein>
    <submittedName>
        <fullName evidence="2">Integral membrane protein</fullName>
    </submittedName>
</protein>
<feature type="transmembrane region" description="Helical" evidence="1">
    <location>
        <begin position="70"/>
        <end position="90"/>
    </location>
</feature>
<reference evidence="2 3" key="1">
    <citation type="submission" date="2013-06" db="EMBL/GenBank/DDBJ databases">
        <title>The Complete Genome Sequence of Lactobacillus reuteri I5007, a Probiotic Strain Isolated from Healthy Pig.</title>
        <authorList>
            <person name="Hou C."/>
            <person name="Qiao S."/>
            <person name="Zeng X."/>
            <person name="Ma X."/>
            <person name="Yang F."/>
        </authorList>
    </citation>
    <scope>NUCLEOTIDE SEQUENCE [LARGE SCALE GENOMIC DNA]</scope>
    <source>
        <strain evidence="2 3">I5007</strain>
    </source>
</reference>
<dbReference type="KEGG" id="lrt:LRI_1784"/>
<dbReference type="HOGENOM" id="CLU_163406_0_0_9"/>
<name>R9WJS8_LIMRT</name>
<evidence type="ECO:0000313" key="2">
    <source>
        <dbReference type="EMBL" id="AGN99993.1"/>
    </source>
</evidence>